<dbReference type="EMBL" id="CATOUU010000380">
    <property type="protein sequence ID" value="CAI9927424.1"/>
    <property type="molecule type" value="Genomic_DNA"/>
</dbReference>
<protein>
    <submittedName>
        <fullName evidence="2">Uncharacterized protein</fullName>
    </submittedName>
</protein>
<dbReference type="Proteomes" id="UP001642409">
    <property type="component" value="Unassembled WGS sequence"/>
</dbReference>
<sequence length="759" mass="88732">MELILQHQIPTRGPSLCMFYLDTFLIVRQGTKLMKLETKTLSMVSELELGIGYDLYPAGINGDLYFEFQPNFTYQISLSTLQAKKINSLNLQKATFAQIPGQLLILQQNMLQCIELYDLQINTVAILPPEVQGNITFVSGKQIAITQNDDLYIYDTQLQTFNVQDIGYDTGYCLNLGPNKLLTFQEKFAFYINYSNQTKANMRRFRASVSNSRPAYSQELFALVDDSGCLQTFSLDLTVHIACMNQIKVQVQKKPVQLIVANQRDKYDMFAYLLKKYVTKFKEENEKRKSDKQMMNTCLEINELITTIRSKALKQIKNQDMKQYIQKEVQKAFQDQINNQMLLQDSIIMKQNEFRDLTDKICLTKRQIKQFDTTSEKPVEKTFNIDQLRKQEEEKIKDEFYNQKLERLKKLKEEMEQIKKNKDRISEIKAAEEKRKLELEKKKLEEQKQKEEAEREKARKDAEAQRKKLEEEQKLKELEDKRRYEENLRLRLAEQERKQKELLQKQEEERLQEEENKRKAEQRMKEIEEEAKKSSKSQKFYNHQYQLFCQGPSVTFIMSDKHVLIRQGCYLLKVNFKNYKIENFIALSTYANQVCGYYAGFFIELSQQSFRINCENFEKQEIDVKVEQGLFAQQRNQLYVVGQTNIKVIDLVNIQASELAGQYDNVHCLGKPIFVKGAQAFELNDGKITKTTFKEEYKRPYISLTGSGKMVSFSDNKVYSDTEVVMRSKNIIETAIGCVVGGACLFSDSQGILVSLMLE</sequence>
<comment type="caution">
    <text evidence="2">The sequence shown here is derived from an EMBL/GenBank/DDBJ whole genome shotgun (WGS) entry which is preliminary data.</text>
</comment>
<evidence type="ECO:0000313" key="2">
    <source>
        <dbReference type="EMBL" id="CAI9927424.1"/>
    </source>
</evidence>
<organism evidence="2">
    <name type="scientific">Hexamita inflata</name>
    <dbReference type="NCBI Taxonomy" id="28002"/>
    <lineage>
        <taxon>Eukaryota</taxon>
        <taxon>Metamonada</taxon>
        <taxon>Diplomonadida</taxon>
        <taxon>Hexamitidae</taxon>
        <taxon>Hexamitinae</taxon>
        <taxon>Hexamita</taxon>
    </lineage>
</organism>
<reference evidence="2" key="1">
    <citation type="submission" date="2023-06" db="EMBL/GenBank/DDBJ databases">
        <authorList>
            <person name="Kurt Z."/>
        </authorList>
    </citation>
    <scope>NUCLEOTIDE SEQUENCE</scope>
</reference>
<accession>A0AA86NZ58</accession>
<gene>
    <name evidence="2" type="ORF">HINF_LOCUS15069</name>
    <name evidence="3" type="ORF">HINF_LOCUS1982</name>
</gene>
<proteinExistence type="predicted"/>
<evidence type="ECO:0000256" key="1">
    <source>
        <dbReference type="SAM" id="MobiDB-lite"/>
    </source>
</evidence>
<feature type="region of interest" description="Disordered" evidence="1">
    <location>
        <begin position="445"/>
        <end position="469"/>
    </location>
</feature>
<dbReference type="AlphaFoldDB" id="A0AA86NZ58"/>
<dbReference type="EMBL" id="CAXDID020000003">
    <property type="protein sequence ID" value="CAL5972592.1"/>
    <property type="molecule type" value="Genomic_DNA"/>
</dbReference>
<keyword evidence="4" id="KW-1185">Reference proteome</keyword>
<reference evidence="3 4" key="2">
    <citation type="submission" date="2024-07" db="EMBL/GenBank/DDBJ databases">
        <authorList>
            <person name="Akdeniz Z."/>
        </authorList>
    </citation>
    <scope>NUCLEOTIDE SEQUENCE [LARGE SCALE GENOMIC DNA]</scope>
</reference>
<evidence type="ECO:0000313" key="4">
    <source>
        <dbReference type="Proteomes" id="UP001642409"/>
    </source>
</evidence>
<name>A0AA86NZ58_9EUKA</name>
<evidence type="ECO:0000313" key="3">
    <source>
        <dbReference type="EMBL" id="CAL5972592.1"/>
    </source>
</evidence>